<name>A0A087UV04_STEMI</name>
<protein>
    <submittedName>
        <fullName evidence="2">Uncharacterized protein</fullName>
    </submittedName>
</protein>
<evidence type="ECO:0000313" key="3">
    <source>
        <dbReference type="Proteomes" id="UP000054359"/>
    </source>
</evidence>
<keyword evidence="3" id="KW-1185">Reference proteome</keyword>
<proteinExistence type="predicted"/>
<dbReference type="AlphaFoldDB" id="A0A087UV04"/>
<feature type="region of interest" description="Disordered" evidence="1">
    <location>
        <begin position="1"/>
        <end position="29"/>
    </location>
</feature>
<gene>
    <name evidence="2" type="ORF">X975_10412</name>
</gene>
<evidence type="ECO:0000313" key="2">
    <source>
        <dbReference type="EMBL" id="KFM81193.1"/>
    </source>
</evidence>
<accession>A0A087UV04</accession>
<reference evidence="2 3" key="1">
    <citation type="submission" date="2013-11" db="EMBL/GenBank/DDBJ databases">
        <title>Genome sequencing of Stegodyphus mimosarum.</title>
        <authorList>
            <person name="Bechsgaard J."/>
        </authorList>
    </citation>
    <scope>NUCLEOTIDE SEQUENCE [LARGE SCALE GENOMIC DNA]</scope>
</reference>
<organism evidence="2 3">
    <name type="scientific">Stegodyphus mimosarum</name>
    <name type="common">African social velvet spider</name>
    <dbReference type="NCBI Taxonomy" id="407821"/>
    <lineage>
        <taxon>Eukaryota</taxon>
        <taxon>Metazoa</taxon>
        <taxon>Ecdysozoa</taxon>
        <taxon>Arthropoda</taxon>
        <taxon>Chelicerata</taxon>
        <taxon>Arachnida</taxon>
        <taxon>Araneae</taxon>
        <taxon>Araneomorphae</taxon>
        <taxon>Entelegynae</taxon>
        <taxon>Eresoidea</taxon>
        <taxon>Eresidae</taxon>
        <taxon>Stegodyphus</taxon>
    </lineage>
</organism>
<sequence length="60" mass="6757">MILSMADNRSNQPEDDSILGLGVQMSNSEENNDDFETFEMSQIFSDELGEEIWASQNISP</sequence>
<dbReference type="Proteomes" id="UP000054359">
    <property type="component" value="Unassembled WGS sequence"/>
</dbReference>
<dbReference type="EMBL" id="KK121778">
    <property type="protein sequence ID" value="KFM81193.1"/>
    <property type="molecule type" value="Genomic_DNA"/>
</dbReference>
<evidence type="ECO:0000256" key="1">
    <source>
        <dbReference type="SAM" id="MobiDB-lite"/>
    </source>
</evidence>
<feature type="non-terminal residue" evidence="2">
    <location>
        <position position="60"/>
    </location>
</feature>